<keyword evidence="2" id="KW-0732">Signal</keyword>
<comment type="caution">
    <text evidence="3">The sequence shown here is derived from an EMBL/GenBank/DDBJ whole genome shotgun (WGS) entry which is preliminary data.</text>
</comment>
<feature type="transmembrane region" description="Helical" evidence="1">
    <location>
        <begin position="408"/>
        <end position="423"/>
    </location>
</feature>
<sequence length="681" mass="78740">MELLHLMLMMQIYSSFSTPSTIPIIFETSCFIRIVYETNSNVTLLSDSNISLPITAKTSSENTITYTIHDLQHFDFAFDVEDVYINDQLTIFHGYFKFFSKYHEICNAFILLTQTFNGTTTAIQNSGYGTDESATFFVVVKCCNNLLLSGNNTSDFITEITSFESESSNAFYPNLAFIVLPEFQQTDQIKVYAYCYYCPINLHELYHDYDSHTLSFLAVRSDCQRLNNNGWSRKIIVLEPAPPKEYENLVININERIGEGRKNFQKHLKESYIAEYFLFRMVSDLINMTIDPELKEHKADDDPETYWHLNIKVICTNLLTQRNEIAATRGSNVLTNQVKLELIYCMKISQLVKVKWDIYFKVLDPLTWLCLFLVILGYAFIYQSVWQAVDLVWILFDLEFWRRHPRKILVTYLIGAMFLPWAYDSGMSTDFIDFDFPIYIKDMIDDGYRLFKPGVTSETDVFDQIQNLIPKPFMNFFEANMGFIDIERFFYREKGFNFSGNSNVRVKAMADNKLFLQNGPENSFTFPSLFVVLSTTKNAVLEKDFVCGSVKQYPSYNLQMSQSFRFRGYMSTQFVNLLERLLEAGLVKFIQNLITLGSALGTMPRIDDLNSVLSSTTLGVRTPLGVICGAYVAFVSVVFLVFMSSVVISNRKIVGKTIERRYKEITTRISRDKVQVFKANY</sequence>
<dbReference type="EMBL" id="CAXLJM020000001">
    <property type="protein sequence ID" value="CAL8068320.1"/>
    <property type="molecule type" value="Genomic_DNA"/>
</dbReference>
<evidence type="ECO:0000313" key="4">
    <source>
        <dbReference type="Proteomes" id="UP001642540"/>
    </source>
</evidence>
<gene>
    <name evidence="3" type="ORF">ODALV1_LOCUS213</name>
</gene>
<proteinExistence type="predicted"/>
<organism evidence="3 4">
    <name type="scientific">Orchesella dallaii</name>
    <dbReference type="NCBI Taxonomy" id="48710"/>
    <lineage>
        <taxon>Eukaryota</taxon>
        <taxon>Metazoa</taxon>
        <taxon>Ecdysozoa</taxon>
        <taxon>Arthropoda</taxon>
        <taxon>Hexapoda</taxon>
        <taxon>Collembola</taxon>
        <taxon>Entomobryomorpha</taxon>
        <taxon>Entomobryoidea</taxon>
        <taxon>Orchesellidae</taxon>
        <taxon>Orchesellinae</taxon>
        <taxon>Orchesella</taxon>
    </lineage>
</organism>
<feature type="transmembrane region" description="Helical" evidence="1">
    <location>
        <begin position="624"/>
        <end position="648"/>
    </location>
</feature>
<feature type="chain" id="PRO_5045744901" evidence="2">
    <location>
        <begin position="18"/>
        <end position="681"/>
    </location>
</feature>
<dbReference type="Proteomes" id="UP001642540">
    <property type="component" value="Unassembled WGS sequence"/>
</dbReference>
<evidence type="ECO:0000313" key="3">
    <source>
        <dbReference type="EMBL" id="CAL8068320.1"/>
    </source>
</evidence>
<name>A0ABP1PL13_9HEXA</name>
<feature type="transmembrane region" description="Helical" evidence="1">
    <location>
        <begin position="366"/>
        <end position="396"/>
    </location>
</feature>
<evidence type="ECO:0000256" key="2">
    <source>
        <dbReference type="SAM" id="SignalP"/>
    </source>
</evidence>
<keyword evidence="4" id="KW-1185">Reference proteome</keyword>
<protein>
    <submittedName>
        <fullName evidence="3">Uncharacterized protein</fullName>
    </submittedName>
</protein>
<evidence type="ECO:0000256" key="1">
    <source>
        <dbReference type="SAM" id="Phobius"/>
    </source>
</evidence>
<keyword evidence="1" id="KW-1133">Transmembrane helix</keyword>
<reference evidence="3 4" key="1">
    <citation type="submission" date="2024-08" db="EMBL/GenBank/DDBJ databases">
        <authorList>
            <person name="Cucini C."/>
            <person name="Frati F."/>
        </authorList>
    </citation>
    <scope>NUCLEOTIDE SEQUENCE [LARGE SCALE GENOMIC DNA]</scope>
</reference>
<keyword evidence="1" id="KW-0472">Membrane</keyword>
<keyword evidence="1" id="KW-0812">Transmembrane</keyword>
<accession>A0ABP1PL13</accession>
<feature type="signal peptide" evidence="2">
    <location>
        <begin position="1"/>
        <end position="17"/>
    </location>
</feature>